<dbReference type="PROSITE" id="PS50970">
    <property type="entry name" value="HCY"/>
    <property type="match status" value="1"/>
</dbReference>
<evidence type="ECO:0000256" key="2">
    <source>
        <dbReference type="ARBA" id="ARBA00022679"/>
    </source>
</evidence>
<comment type="cofactor">
    <cofactor evidence="3">
        <name>Zn(2+)</name>
        <dbReference type="ChEBI" id="CHEBI:29105"/>
    </cofactor>
    <text evidence="3">Binds 1 zinc ion per subunit.</text>
</comment>
<keyword evidence="7" id="KW-1185">Reference proteome</keyword>
<evidence type="ECO:0000256" key="3">
    <source>
        <dbReference type="PIRSR" id="PIRSR037505-2"/>
    </source>
</evidence>
<protein>
    <recommendedName>
        <fullName evidence="5">Hcy-binding domain-containing protein</fullName>
    </recommendedName>
</protein>
<feature type="binding site" evidence="3 4">
    <location>
        <position position="212"/>
    </location>
    <ligand>
        <name>Zn(2+)</name>
        <dbReference type="ChEBI" id="CHEBI:29105"/>
    </ligand>
</feature>
<feature type="domain" description="Hcy-binding" evidence="5">
    <location>
        <begin position="4"/>
        <end position="297"/>
    </location>
</feature>
<dbReference type="OrthoDB" id="9803687at2"/>
<evidence type="ECO:0000256" key="1">
    <source>
        <dbReference type="ARBA" id="ARBA00022603"/>
    </source>
</evidence>
<organism evidence="6 7">
    <name type="scientific">Ereboglobus luteus</name>
    <dbReference type="NCBI Taxonomy" id="1796921"/>
    <lineage>
        <taxon>Bacteria</taxon>
        <taxon>Pseudomonadati</taxon>
        <taxon>Verrucomicrobiota</taxon>
        <taxon>Opitutia</taxon>
        <taxon>Opitutales</taxon>
        <taxon>Opitutaceae</taxon>
        <taxon>Ereboglobus</taxon>
    </lineage>
</organism>
<dbReference type="Proteomes" id="UP000244896">
    <property type="component" value="Chromosome"/>
</dbReference>
<dbReference type="PANTHER" id="PTHR11103:SF18">
    <property type="entry name" value="SLR1189 PROTEIN"/>
    <property type="match status" value="1"/>
</dbReference>
<evidence type="ECO:0000313" key="6">
    <source>
        <dbReference type="EMBL" id="AWI09820.1"/>
    </source>
</evidence>
<keyword evidence="1 4" id="KW-0489">Methyltransferase</keyword>
<accession>A0A2U8E4S3</accession>
<dbReference type="InterPro" id="IPR017226">
    <property type="entry name" value="BHMT-like"/>
</dbReference>
<dbReference type="EMBL" id="CP023004">
    <property type="protein sequence ID" value="AWI09820.1"/>
    <property type="molecule type" value="Genomic_DNA"/>
</dbReference>
<name>A0A2U8E4S3_9BACT</name>
<evidence type="ECO:0000256" key="4">
    <source>
        <dbReference type="PROSITE-ProRule" id="PRU00333"/>
    </source>
</evidence>
<dbReference type="GO" id="GO:0032259">
    <property type="term" value="P:methylation"/>
    <property type="evidence" value="ECO:0007669"/>
    <property type="project" value="UniProtKB-KW"/>
</dbReference>
<dbReference type="AlphaFoldDB" id="A0A2U8E4S3"/>
<dbReference type="PANTHER" id="PTHR11103">
    <property type="entry name" value="SLR1189 PROTEIN"/>
    <property type="match status" value="1"/>
</dbReference>
<dbReference type="SUPFAM" id="SSF82282">
    <property type="entry name" value="Homocysteine S-methyltransferase"/>
    <property type="match status" value="1"/>
</dbReference>
<dbReference type="GO" id="GO:0009086">
    <property type="term" value="P:methionine biosynthetic process"/>
    <property type="evidence" value="ECO:0007669"/>
    <property type="project" value="InterPro"/>
</dbReference>
<evidence type="ECO:0000259" key="5">
    <source>
        <dbReference type="PROSITE" id="PS50970"/>
    </source>
</evidence>
<sequence length="302" mass="31006">MTRTDRLLATLAARPLQCDGATGTQLQQLGLQPGESCERWVLDHPERVQLVHQRYREAGADLLTTNTFGGTTLSLASHGLDSRAADINRNAARLAREVAGDHAWVLGDMGPFGGILEPYGETEPGAARDAFLAQAAALVEGGADAILVETMSDPAEAALAVEAAREAGAQFVISTFAFQHTPAGFRTMMGASPAVAVQAALDAGASVVGANCGTQLSLEDYATLAVELVEAAHGIPVIVQPNAGSPAHDPATGQITYATTPAAFAEAAARYITLGARIVGGCCGTTPAHISASAAHNKKTKA</sequence>
<dbReference type="KEGG" id="elut:CKA38_11675"/>
<dbReference type="PIRSF" id="PIRSF037505">
    <property type="entry name" value="Betaine_HMT"/>
    <property type="match status" value="1"/>
</dbReference>
<reference evidence="6 7" key="1">
    <citation type="journal article" date="2018" name="Syst. Appl. Microbiol.">
        <title>Ereboglobus luteus gen. nov. sp. nov. from cockroach guts, and new insights into the oxygen relationship of the genera Opitutus and Didymococcus (Verrucomicrobia: Opitutaceae).</title>
        <authorList>
            <person name="Tegtmeier D."/>
            <person name="Belitz A."/>
            <person name="Radek R."/>
            <person name="Heimerl T."/>
            <person name="Brune A."/>
        </authorList>
    </citation>
    <scope>NUCLEOTIDE SEQUENCE [LARGE SCALE GENOMIC DNA]</scope>
    <source>
        <strain evidence="6 7">Ho45</strain>
    </source>
</reference>
<dbReference type="RefSeq" id="WP_108825635.1">
    <property type="nucleotide sequence ID" value="NZ_CP023004.1"/>
</dbReference>
<evidence type="ECO:0000313" key="7">
    <source>
        <dbReference type="Proteomes" id="UP000244896"/>
    </source>
</evidence>
<keyword evidence="2 4" id="KW-0808">Transferase</keyword>
<feature type="binding site" evidence="3 4">
    <location>
        <position position="282"/>
    </location>
    <ligand>
        <name>Zn(2+)</name>
        <dbReference type="ChEBI" id="CHEBI:29105"/>
    </ligand>
</feature>
<dbReference type="InterPro" id="IPR003726">
    <property type="entry name" value="HCY_dom"/>
</dbReference>
<keyword evidence="3 4" id="KW-0479">Metal-binding</keyword>
<feature type="binding site" evidence="3 4">
    <location>
        <position position="283"/>
    </location>
    <ligand>
        <name>Zn(2+)</name>
        <dbReference type="ChEBI" id="CHEBI:29105"/>
    </ligand>
</feature>
<dbReference type="GO" id="GO:0008168">
    <property type="term" value="F:methyltransferase activity"/>
    <property type="evidence" value="ECO:0007669"/>
    <property type="project" value="UniProtKB-UniRule"/>
</dbReference>
<keyword evidence="3 4" id="KW-0862">Zinc</keyword>
<dbReference type="GO" id="GO:0008270">
    <property type="term" value="F:zinc ion binding"/>
    <property type="evidence" value="ECO:0007669"/>
    <property type="project" value="InterPro"/>
</dbReference>
<dbReference type="Pfam" id="PF02574">
    <property type="entry name" value="S-methyl_trans"/>
    <property type="match status" value="1"/>
</dbReference>
<gene>
    <name evidence="6" type="ORF">CKA38_11675</name>
</gene>
<dbReference type="Gene3D" id="3.20.20.330">
    <property type="entry name" value="Homocysteine-binding-like domain"/>
    <property type="match status" value="1"/>
</dbReference>
<proteinExistence type="predicted"/>
<dbReference type="InterPro" id="IPR036589">
    <property type="entry name" value="HCY_dom_sf"/>
</dbReference>